<dbReference type="AlphaFoldDB" id="A0AAV3AKC0"/>
<evidence type="ECO:0000313" key="6">
    <source>
        <dbReference type="EMBL" id="DBA27538.1"/>
    </source>
</evidence>
<evidence type="ECO:0000256" key="2">
    <source>
        <dbReference type="ARBA" id="ARBA00022490"/>
    </source>
</evidence>
<evidence type="ECO:0000256" key="4">
    <source>
        <dbReference type="ARBA" id="ARBA00023212"/>
    </source>
</evidence>
<proteinExistence type="predicted"/>
<keyword evidence="3 5" id="KW-0175">Coiled coil</keyword>
<reference evidence="6" key="1">
    <citation type="thesis" date="2020" institute="ProQuest LLC" country="789 East Eisenhower Parkway, Ann Arbor, MI, USA">
        <title>Comparative Genomics and Chromosome Evolution.</title>
        <authorList>
            <person name="Mudd A.B."/>
        </authorList>
    </citation>
    <scope>NUCLEOTIDE SEQUENCE</scope>
    <source>
        <strain evidence="6">1538</strain>
        <tissue evidence="6">Blood</tissue>
    </source>
</reference>
<dbReference type="GO" id="GO:0005813">
    <property type="term" value="C:centrosome"/>
    <property type="evidence" value="ECO:0007669"/>
    <property type="project" value="UniProtKB-SubCell"/>
</dbReference>
<dbReference type="PANTHER" id="PTHR23170:SF3">
    <property type="entry name" value="LEUCINE-RICH REPEAT-CONTAINING PROTEIN 45"/>
    <property type="match status" value="1"/>
</dbReference>
<evidence type="ECO:0000256" key="1">
    <source>
        <dbReference type="ARBA" id="ARBA00004300"/>
    </source>
</evidence>
<dbReference type="InterPro" id="IPR001611">
    <property type="entry name" value="Leu-rich_rpt"/>
</dbReference>
<dbReference type="Gene3D" id="3.80.10.10">
    <property type="entry name" value="Ribonuclease Inhibitor"/>
    <property type="match status" value="2"/>
</dbReference>
<dbReference type="Proteomes" id="UP001181693">
    <property type="component" value="Unassembled WGS sequence"/>
</dbReference>
<keyword evidence="7" id="KW-1185">Reference proteome</keyword>
<sequence length="673" mass="76910">MDELRTLYIRICQEKGSTPQDVVLGLLQERPEASAPARMDLSSQSLSLESCQVLGLLLENDVTFSHVILSDCMLSEEGTKLILQGLHSNSVVKHLELKGNNLRGNSAEALGKLLRQNSSITSLVLEWNNLGMWDEGFAIFCDGLRCNQSLQKLDLRNNQIDHKGGEELSMALKQNLTLQELDLRWNNVGLLGGRTILNCLQSNRSIVKMELSGNNIPSDILKAIEQGINHNQERQAVQKDHVNQRQILTKEVQNLKQEKNKQFLDLMGTIEKQKEEMTHSSRTKTLQIGKLQEALEDRKSVVNSLTAKLHINDAALALSQQKAEDLELILTQTKRDNTSLREQLVKELRKEKEEFSARELKLRQELAAANEKILVYRSKVEELERKCSGQQEQLFQVKEELTNTSAELKLRAIQAEERLEAEKKRFRQAQDDANVLRQREMEHMTRHMEDSERAAEERVQRIEATKLALEEELNRMKITLANERTQADEEIQKARNAAQQEEQQHSAVLQDKIRTLTQSRDQAQAHVIQQKQLAGELQTQNNQLSLEIEGLKRRIDGLQQEISKKDQEKLTEVSKVRVELQERIGHLEAELATQEGLKEKVLALERQQKVQANTHRETLLDKESEIFSLMEKLRLKDAEILRMKEQEAQRASLLQSAVLNYVSPPLGSPGGRK</sequence>
<dbReference type="Pfam" id="PF13516">
    <property type="entry name" value="LRR_6"/>
    <property type="match status" value="2"/>
</dbReference>
<comment type="caution">
    <text evidence="6">The sequence shown here is derived from an EMBL/GenBank/DDBJ whole genome shotgun (WGS) entry which is preliminary data.</text>
</comment>
<accession>A0AAV3AKC0</accession>
<name>A0AAV3AKC0_PYXAD</name>
<keyword evidence="2" id="KW-0963">Cytoplasm</keyword>
<gene>
    <name evidence="6" type="ORF">GDO54_008014</name>
</gene>
<evidence type="ECO:0000256" key="5">
    <source>
        <dbReference type="SAM" id="Coils"/>
    </source>
</evidence>
<protein>
    <recommendedName>
        <fullName evidence="8">Leucine-rich repeat-containing protein 45</fullName>
    </recommendedName>
</protein>
<evidence type="ECO:0008006" key="8">
    <source>
        <dbReference type="Google" id="ProtNLM"/>
    </source>
</evidence>
<dbReference type="InterPro" id="IPR052116">
    <property type="entry name" value="Centro_Cilium_Assembly"/>
</dbReference>
<organism evidence="6 7">
    <name type="scientific">Pyxicephalus adspersus</name>
    <name type="common">African bullfrog</name>
    <dbReference type="NCBI Taxonomy" id="30357"/>
    <lineage>
        <taxon>Eukaryota</taxon>
        <taxon>Metazoa</taxon>
        <taxon>Chordata</taxon>
        <taxon>Craniata</taxon>
        <taxon>Vertebrata</taxon>
        <taxon>Euteleostomi</taxon>
        <taxon>Amphibia</taxon>
        <taxon>Batrachia</taxon>
        <taxon>Anura</taxon>
        <taxon>Neobatrachia</taxon>
        <taxon>Ranoidea</taxon>
        <taxon>Pyxicephalidae</taxon>
        <taxon>Pyxicephalinae</taxon>
        <taxon>Pyxicephalus</taxon>
    </lineage>
</organism>
<keyword evidence="4" id="KW-0206">Cytoskeleton</keyword>
<evidence type="ECO:0000256" key="3">
    <source>
        <dbReference type="ARBA" id="ARBA00023054"/>
    </source>
</evidence>
<dbReference type="GO" id="GO:0005886">
    <property type="term" value="C:plasma membrane"/>
    <property type="evidence" value="ECO:0007669"/>
    <property type="project" value="TreeGrafter"/>
</dbReference>
<dbReference type="PANTHER" id="PTHR23170">
    <property type="entry name" value="NY-REN-58 ANTIGEN"/>
    <property type="match status" value="1"/>
</dbReference>
<feature type="coiled-coil region" evidence="5">
    <location>
        <begin position="323"/>
        <end position="607"/>
    </location>
</feature>
<dbReference type="EMBL" id="DYDO01000003">
    <property type="protein sequence ID" value="DBA27538.1"/>
    <property type="molecule type" value="Genomic_DNA"/>
</dbReference>
<dbReference type="InterPro" id="IPR032675">
    <property type="entry name" value="LRR_dom_sf"/>
</dbReference>
<dbReference type="SUPFAM" id="SSF52047">
    <property type="entry name" value="RNI-like"/>
    <property type="match status" value="1"/>
</dbReference>
<dbReference type="SMART" id="SM00368">
    <property type="entry name" value="LRR_RI"/>
    <property type="match status" value="6"/>
</dbReference>
<evidence type="ECO:0000313" key="7">
    <source>
        <dbReference type="Proteomes" id="UP001181693"/>
    </source>
</evidence>
<comment type="subcellular location">
    <subcellularLocation>
        <location evidence="1">Cytoplasm</location>
        <location evidence="1">Cytoskeleton</location>
        <location evidence="1">Microtubule organizing center</location>
        <location evidence="1">Centrosome</location>
    </subcellularLocation>
</comment>